<evidence type="ECO:0000256" key="3">
    <source>
        <dbReference type="ARBA" id="ARBA00022490"/>
    </source>
</evidence>
<keyword evidence="11" id="KW-1185">Reference proteome</keyword>
<comment type="similarity">
    <text evidence="2">Belongs to the GmhB family.</text>
</comment>
<reference evidence="10 11" key="2">
    <citation type="submission" date="2019-08" db="EMBL/GenBank/DDBJ databases">
        <title>Amycolatopsis acidicola sp. nov., isolated from peat swamp forest soil.</title>
        <authorList>
            <person name="Srisuk N."/>
        </authorList>
    </citation>
    <scope>NUCLEOTIDE SEQUENCE [LARGE SCALE GENOMIC DNA]</scope>
    <source>
        <strain evidence="10 11">TBRC 6029</strain>
    </source>
</reference>
<dbReference type="GO" id="GO:0005975">
    <property type="term" value="P:carbohydrate metabolic process"/>
    <property type="evidence" value="ECO:0007669"/>
    <property type="project" value="InterPro"/>
</dbReference>
<dbReference type="PANTHER" id="PTHR42891">
    <property type="entry name" value="D-GLYCERO-BETA-D-MANNO-HEPTOSE-1,7-BISPHOSPHATE 7-PHOSPHATASE"/>
    <property type="match status" value="1"/>
</dbReference>
<dbReference type="Pfam" id="PF13242">
    <property type="entry name" value="Hydrolase_like"/>
    <property type="match status" value="1"/>
</dbReference>
<evidence type="ECO:0000259" key="9">
    <source>
        <dbReference type="Pfam" id="PF00535"/>
    </source>
</evidence>
<dbReference type="InterPro" id="IPR006549">
    <property type="entry name" value="HAD-SF_hydro_IIIA"/>
</dbReference>
<dbReference type="PANTHER" id="PTHR42891:SF1">
    <property type="entry name" value="D-GLYCERO-BETA-D-MANNO-HEPTOSE-1,7-BISPHOSPHATE 7-PHOSPHATASE"/>
    <property type="match status" value="1"/>
</dbReference>
<dbReference type="InterPro" id="IPR036412">
    <property type="entry name" value="HAD-like_sf"/>
</dbReference>
<evidence type="ECO:0000313" key="11">
    <source>
        <dbReference type="Proteomes" id="UP000320011"/>
    </source>
</evidence>
<dbReference type="AlphaFoldDB" id="A0A558BTB8"/>
<keyword evidence="6" id="KW-0119">Carbohydrate metabolism</keyword>
<keyword evidence="5 10" id="KW-0378">Hydrolase</keyword>
<feature type="domain" description="Glycosyltransferase 2-like" evidence="9">
    <location>
        <begin position="6"/>
        <end position="104"/>
    </location>
</feature>
<dbReference type="EMBL" id="VJWX01000274">
    <property type="protein sequence ID" value="TVT39776.1"/>
    <property type="molecule type" value="Genomic_DNA"/>
</dbReference>
<gene>
    <name evidence="10" type="ORF">FNH05_23815</name>
</gene>
<feature type="region of interest" description="Disordered" evidence="8">
    <location>
        <begin position="111"/>
        <end position="133"/>
    </location>
</feature>
<dbReference type="NCBIfam" id="TIGR01662">
    <property type="entry name" value="HAD-SF-IIIA"/>
    <property type="match status" value="1"/>
</dbReference>
<evidence type="ECO:0000313" key="10">
    <source>
        <dbReference type="EMBL" id="TVT39776.1"/>
    </source>
</evidence>
<comment type="caution">
    <text evidence="10">The sequence shown here is derived from an EMBL/GenBank/DDBJ whole genome shotgun (WGS) entry which is preliminary data.</text>
</comment>
<dbReference type="Proteomes" id="UP000320011">
    <property type="component" value="Unassembled WGS sequence"/>
</dbReference>
<dbReference type="GO" id="GO:0046872">
    <property type="term" value="F:metal ion binding"/>
    <property type="evidence" value="ECO:0007669"/>
    <property type="project" value="UniProtKB-KW"/>
</dbReference>
<dbReference type="InterPro" id="IPR029044">
    <property type="entry name" value="Nucleotide-diphossugar_trans"/>
</dbReference>
<dbReference type="InterPro" id="IPR023214">
    <property type="entry name" value="HAD_sf"/>
</dbReference>
<evidence type="ECO:0000256" key="6">
    <source>
        <dbReference type="ARBA" id="ARBA00023277"/>
    </source>
</evidence>
<keyword evidence="3" id="KW-0963">Cytoplasm</keyword>
<dbReference type="InterPro" id="IPR001173">
    <property type="entry name" value="Glyco_trans_2-like"/>
</dbReference>
<dbReference type="InterPro" id="IPR004446">
    <property type="entry name" value="Heptose_bisP_phosphatase"/>
</dbReference>
<dbReference type="GO" id="GO:0005737">
    <property type="term" value="C:cytoplasm"/>
    <property type="evidence" value="ECO:0007669"/>
    <property type="project" value="UniProtKB-SubCell"/>
</dbReference>
<dbReference type="GO" id="GO:0016791">
    <property type="term" value="F:phosphatase activity"/>
    <property type="evidence" value="ECO:0007669"/>
    <property type="project" value="InterPro"/>
</dbReference>
<name>A0A558BTB8_9PSEU</name>
<evidence type="ECO:0000256" key="5">
    <source>
        <dbReference type="ARBA" id="ARBA00022801"/>
    </source>
</evidence>
<evidence type="ECO:0000256" key="8">
    <source>
        <dbReference type="SAM" id="MobiDB-lite"/>
    </source>
</evidence>
<comment type="subcellular location">
    <subcellularLocation>
        <location evidence="1">Cytoplasm</location>
    </subcellularLocation>
</comment>
<dbReference type="InterPro" id="IPR006543">
    <property type="entry name" value="Histidinol-phos"/>
</dbReference>
<evidence type="ECO:0000256" key="4">
    <source>
        <dbReference type="ARBA" id="ARBA00022723"/>
    </source>
</evidence>
<keyword evidence="4" id="KW-0479">Metal-binding</keyword>
<dbReference type="Pfam" id="PF00535">
    <property type="entry name" value="Glycos_transf_2"/>
    <property type="match status" value="1"/>
</dbReference>
<protein>
    <recommendedName>
        <fullName evidence="7">D,D-heptose 1,7-bisphosphate phosphatase</fullName>
    </recommendedName>
</protein>
<accession>A0A558BTB8</accession>
<dbReference type="Gene3D" id="3.90.550.10">
    <property type="entry name" value="Spore Coat Polysaccharide Biosynthesis Protein SpsA, Chain A"/>
    <property type="match status" value="1"/>
</dbReference>
<sequence length="494" mass="52568">MTPRYSVVIPTTGRPSLVTLLSCVDSGEGPAPLEIIVVDDRRSGPPLRLPPLSVPVRVLLSGGRGPAAARNAGWRAARGEWIAFLDDDVRTPPDWPARLAADLDGLPGRVGGSQGRIVVPPPPGGRRPSDDERGTAGLAAACWITADMAYRRAALVAVGGFDERFPRAYREDADLALRVRMAGMELVRGARISVHPARRSGFFASVRAQRGNADDALLRRKFGNAWRQLTEAGPGRLPWHAVSTASGLAALGLALRGRGRAAVGAGAVWLALTAEFALRRILPGPRTAEEIARMAVTSALIPPAACWARAKGEFAARRPPSGPDAVLFDRDDTLIVDEPYLSDPKLVRPMPGAERGLRRLRAARVPIGVVSNQSGVARGLITERQLAEVNARVDELLGPFGTWQVCLHGEADGCACRKPRPGLIERAARALGADPRRCVVIGDIGADVEAALAAGAKAILVPTARTRQEEIERAPYLARDLDEAAGLALGERAW</sequence>
<reference evidence="10 11" key="1">
    <citation type="submission" date="2019-07" db="EMBL/GenBank/DDBJ databases">
        <authorList>
            <person name="Duangmal K."/>
            <person name="Teo W.F.A."/>
        </authorList>
    </citation>
    <scope>NUCLEOTIDE SEQUENCE [LARGE SCALE GENOMIC DNA]</scope>
    <source>
        <strain evidence="10 11">TBRC 6029</strain>
    </source>
</reference>
<evidence type="ECO:0000256" key="1">
    <source>
        <dbReference type="ARBA" id="ARBA00004496"/>
    </source>
</evidence>
<organism evidence="10 11">
    <name type="scientific">Amycolatopsis rhizosphaerae</name>
    <dbReference type="NCBI Taxonomy" id="2053003"/>
    <lineage>
        <taxon>Bacteria</taxon>
        <taxon>Bacillati</taxon>
        <taxon>Actinomycetota</taxon>
        <taxon>Actinomycetes</taxon>
        <taxon>Pseudonocardiales</taxon>
        <taxon>Pseudonocardiaceae</taxon>
        <taxon>Amycolatopsis</taxon>
    </lineage>
</organism>
<dbReference type="Gene3D" id="3.40.50.1000">
    <property type="entry name" value="HAD superfamily/HAD-like"/>
    <property type="match status" value="1"/>
</dbReference>
<dbReference type="SUPFAM" id="SSF53448">
    <property type="entry name" value="Nucleotide-diphospho-sugar transferases"/>
    <property type="match status" value="1"/>
</dbReference>
<dbReference type="OrthoDB" id="9781367at2"/>
<dbReference type="SUPFAM" id="SSF56784">
    <property type="entry name" value="HAD-like"/>
    <property type="match status" value="1"/>
</dbReference>
<evidence type="ECO:0000256" key="2">
    <source>
        <dbReference type="ARBA" id="ARBA00005628"/>
    </source>
</evidence>
<proteinExistence type="inferred from homology"/>
<dbReference type="NCBIfam" id="TIGR01656">
    <property type="entry name" value="Histidinol-ppas"/>
    <property type="match status" value="1"/>
</dbReference>
<dbReference type="RefSeq" id="WP_144590939.1">
    <property type="nucleotide sequence ID" value="NZ_VJWX01000274.1"/>
</dbReference>
<evidence type="ECO:0000256" key="7">
    <source>
        <dbReference type="ARBA" id="ARBA00031828"/>
    </source>
</evidence>